<keyword evidence="3" id="KW-1185">Reference proteome</keyword>
<dbReference type="OrthoDB" id="165933at2157"/>
<accession>A0A1I6TEX3</accession>
<evidence type="ECO:0000256" key="1">
    <source>
        <dbReference type="SAM" id="Coils"/>
    </source>
</evidence>
<protein>
    <recommendedName>
        <fullName evidence="4">PAC2 family protein</fullName>
    </recommendedName>
</protein>
<name>A0A1I6TEX3_9EURY</name>
<evidence type="ECO:0008006" key="4">
    <source>
        <dbReference type="Google" id="ProtNLM"/>
    </source>
</evidence>
<dbReference type="InterPro" id="IPR019151">
    <property type="entry name" value="Proteasome_assmbl_chaperone_2"/>
</dbReference>
<evidence type="ECO:0000313" key="2">
    <source>
        <dbReference type="EMBL" id="SFS87759.1"/>
    </source>
</evidence>
<gene>
    <name evidence="2" type="ORF">SAMN04488556_3060</name>
</gene>
<dbReference type="PANTHER" id="PTHR35610:SF3">
    <property type="entry name" value="PROTEASOME ASSEMBLY CHAPERONE FAMILY PROTEIN"/>
    <property type="match status" value="1"/>
</dbReference>
<evidence type="ECO:0000313" key="3">
    <source>
        <dbReference type="Proteomes" id="UP000199199"/>
    </source>
</evidence>
<feature type="coiled-coil region" evidence="1">
    <location>
        <begin position="209"/>
        <end position="247"/>
    </location>
</feature>
<organism evidence="2 3">
    <name type="scientific">Halostagnicola kamekurae</name>
    <dbReference type="NCBI Taxonomy" id="619731"/>
    <lineage>
        <taxon>Archaea</taxon>
        <taxon>Methanobacteriati</taxon>
        <taxon>Methanobacteriota</taxon>
        <taxon>Stenosarchaea group</taxon>
        <taxon>Halobacteria</taxon>
        <taxon>Halobacteriales</taxon>
        <taxon>Natrialbaceae</taxon>
        <taxon>Halostagnicola</taxon>
    </lineage>
</organism>
<dbReference type="Pfam" id="PF09754">
    <property type="entry name" value="PAC2"/>
    <property type="match status" value="1"/>
</dbReference>
<dbReference type="Gene3D" id="3.40.50.10900">
    <property type="entry name" value="PAC-like subunit"/>
    <property type="match status" value="1"/>
</dbReference>
<dbReference type="InterPro" id="IPR038389">
    <property type="entry name" value="PSMG2_sf"/>
</dbReference>
<dbReference type="Proteomes" id="UP000199199">
    <property type="component" value="Unassembled WGS sequence"/>
</dbReference>
<proteinExistence type="predicted"/>
<dbReference type="AlphaFoldDB" id="A0A1I6TEX3"/>
<reference evidence="3" key="1">
    <citation type="submission" date="2016-10" db="EMBL/GenBank/DDBJ databases">
        <authorList>
            <person name="Varghese N."/>
            <person name="Submissions S."/>
        </authorList>
    </citation>
    <scope>NUCLEOTIDE SEQUENCE [LARGE SCALE GENOMIC DNA]</scope>
    <source>
        <strain evidence="3">DSM 22427</strain>
    </source>
</reference>
<sequence>MTREPSFDVHTAAAIDSSDILLVGLADIGAANLTVVDYLVSHLETTQIGFIETSNVPSVTPIEGGVPRRPIRLYRVDDVPMTILVSEVFIPVTVADRFVGALLEWAGGHDIDEICVVHGTPFPHAEAEHHVFYAATPSFRRSHWDDGESDQIDPLPGGVLDGVAGELLRDGLEARQPSVGVFVTPVHLPGPDLEAALRLLEGVETCYPIEVDERELRRQSDEMKRYYEELTSRLTALKERQQSVDSRDFPEDRMYM</sequence>
<dbReference type="RefSeq" id="WP_092905708.1">
    <property type="nucleotide sequence ID" value="NZ_FOZS01000003.1"/>
</dbReference>
<dbReference type="EMBL" id="FOZS01000003">
    <property type="protein sequence ID" value="SFS87759.1"/>
    <property type="molecule type" value="Genomic_DNA"/>
</dbReference>
<dbReference type="SUPFAM" id="SSF159659">
    <property type="entry name" value="Cgl1923-like"/>
    <property type="match status" value="1"/>
</dbReference>
<dbReference type="PANTHER" id="PTHR35610">
    <property type="entry name" value="3-ISOPROPYLMALATE DEHYDRATASE-RELATED"/>
    <property type="match status" value="1"/>
</dbReference>
<keyword evidence="1" id="KW-0175">Coiled coil</keyword>